<evidence type="ECO:0000256" key="10">
    <source>
        <dbReference type="ARBA" id="ARBA00023316"/>
    </source>
</evidence>
<evidence type="ECO:0000256" key="7">
    <source>
        <dbReference type="ARBA" id="ARBA00022737"/>
    </source>
</evidence>
<organism evidence="15 16">
    <name type="scientific">Cicer arietinum</name>
    <name type="common">Chickpea</name>
    <name type="synonym">Garbanzo</name>
    <dbReference type="NCBI Taxonomy" id="3827"/>
    <lineage>
        <taxon>Eukaryota</taxon>
        <taxon>Viridiplantae</taxon>
        <taxon>Streptophyta</taxon>
        <taxon>Embryophyta</taxon>
        <taxon>Tracheophyta</taxon>
        <taxon>Spermatophyta</taxon>
        <taxon>Magnoliopsida</taxon>
        <taxon>eudicotyledons</taxon>
        <taxon>Gunneridae</taxon>
        <taxon>Pentapetalae</taxon>
        <taxon>rosids</taxon>
        <taxon>fabids</taxon>
        <taxon>Fabales</taxon>
        <taxon>Fabaceae</taxon>
        <taxon>Papilionoideae</taxon>
        <taxon>50 kb inversion clade</taxon>
        <taxon>NPAAA clade</taxon>
        <taxon>Hologalegina</taxon>
        <taxon>IRL clade</taxon>
        <taxon>Cicereae</taxon>
        <taxon>Cicer</taxon>
    </lineage>
</organism>
<evidence type="ECO:0000256" key="1">
    <source>
        <dbReference type="ARBA" id="ARBA00004191"/>
    </source>
</evidence>
<keyword evidence="4" id="KW-0134">Cell wall</keyword>
<feature type="chain" id="PRO_5018751412" description="endo-polygalacturonase" evidence="14">
    <location>
        <begin position="32"/>
        <end position="412"/>
    </location>
</feature>
<dbReference type="STRING" id="3827.A0A1S2XEE3"/>
<comment type="subcellular location">
    <subcellularLocation>
        <location evidence="1">Secreted</location>
        <location evidence="1">Cell wall</location>
    </subcellularLocation>
</comment>
<evidence type="ECO:0000256" key="8">
    <source>
        <dbReference type="ARBA" id="ARBA00022801"/>
    </source>
</evidence>
<dbReference type="GeneID" id="101515699"/>
<evidence type="ECO:0000313" key="15">
    <source>
        <dbReference type="Proteomes" id="UP000087171"/>
    </source>
</evidence>
<reference evidence="16" key="2">
    <citation type="submission" date="2025-08" db="UniProtKB">
        <authorList>
            <consortium name="RefSeq"/>
        </authorList>
    </citation>
    <scope>IDENTIFICATION</scope>
    <source>
        <tissue evidence="16">Etiolated seedlings</tissue>
    </source>
</reference>
<dbReference type="Proteomes" id="UP000087171">
    <property type="component" value="Chromosome Ca1"/>
</dbReference>
<dbReference type="eggNOG" id="ENOG502QST2">
    <property type="taxonomic scope" value="Eukaryota"/>
</dbReference>
<dbReference type="SMART" id="SM00710">
    <property type="entry name" value="PbH1"/>
    <property type="match status" value="5"/>
</dbReference>
<dbReference type="RefSeq" id="XP_004486675.2">
    <property type="nucleotide sequence ID" value="XM_004486618.3"/>
</dbReference>
<evidence type="ECO:0000256" key="14">
    <source>
        <dbReference type="SAM" id="SignalP"/>
    </source>
</evidence>
<sequence length="412" mass="44722">MWFRALRSMFDTMELFFTVLMIMSMIKPGLSSTTTFNVLQYGAIGDGKNNDSPAFVKAWKDVCQSKSDTSHLIIPATKTFLLRPITFNGPCNSKYIYIQISGNIVAPKTKSEYSGSHINTWIGFSFVNGLIISGKGTIDGRGSVWWKQPCIGNPPPGTNCRPPTAITLNRCYRFQIKGYTSMNPARSHITLTSCKKGIISNIRLIAPGDSPNTDGIDISSSRDIQVLNSFIATGDDCIAISAGSSLVKITGITCGPGHGISIGSLGARGETDIVEDVHVKNCTLTQTLTGVRIKTKQGGGGFARRITFENIKFVRANNPIMIDQFYCVNGMVCQNKTQAIKVSDVTYRGISGTSLTDKAINLNCDQNVGCSNIVFDRVYVKSGVPGMKVFSFCHNAHGRATHTKPALNCLLK</sequence>
<evidence type="ECO:0000256" key="5">
    <source>
        <dbReference type="ARBA" id="ARBA00022525"/>
    </source>
</evidence>
<dbReference type="InterPro" id="IPR011050">
    <property type="entry name" value="Pectin_lyase_fold/virulence"/>
</dbReference>
<evidence type="ECO:0000256" key="6">
    <source>
        <dbReference type="ARBA" id="ARBA00022729"/>
    </source>
</evidence>
<keyword evidence="8 13" id="KW-0378">Hydrolase</keyword>
<protein>
    <recommendedName>
        <fullName evidence="3">endo-polygalacturonase</fullName>
        <ecNumber evidence="3">3.2.1.15</ecNumber>
    </recommendedName>
</protein>
<dbReference type="InterPro" id="IPR000743">
    <property type="entry name" value="Glyco_hydro_28"/>
</dbReference>
<gene>
    <name evidence="16" type="primary">LOC101515699</name>
</gene>
<dbReference type="KEGG" id="cam:101515699"/>
<proteinExistence type="inferred from homology"/>
<dbReference type="OrthoDB" id="187139at2759"/>
<evidence type="ECO:0000256" key="2">
    <source>
        <dbReference type="ARBA" id="ARBA00008834"/>
    </source>
</evidence>
<keyword evidence="15" id="KW-1185">Reference proteome</keyword>
<dbReference type="AlphaFoldDB" id="A0A1S2XEE3"/>
<dbReference type="GO" id="GO:0004650">
    <property type="term" value="F:polygalacturonase activity"/>
    <property type="evidence" value="ECO:0007669"/>
    <property type="project" value="UniProtKB-EC"/>
</dbReference>
<dbReference type="FunFam" id="2.160.20.10:FF:000032">
    <property type="entry name" value="Pectin lyase-like superfamily protein"/>
    <property type="match status" value="1"/>
</dbReference>
<dbReference type="GO" id="GO:0005975">
    <property type="term" value="P:carbohydrate metabolic process"/>
    <property type="evidence" value="ECO:0007669"/>
    <property type="project" value="InterPro"/>
</dbReference>
<keyword evidence="9 13" id="KW-0326">Glycosidase</keyword>
<dbReference type="SUPFAM" id="SSF51126">
    <property type="entry name" value="Pectin lyase-like"/>
    <property type="match status" value="1"/>
</dbReference>
<evidence type="ECO:0000256" key="13">
    <source>
        <dbReference type="RuleBase" id="RU361169"/>
    </source>
</evidence>
<accession>A0A1S2XEE3</accession>
<dbReference type="PaxDb" id="3827-XP_004486675.1"/>
<feature type="active site" evidence="12">
    <location>
        <position position="258"/>
    </location>
</feature>
<keyword evidence="10" id="KW-0961">Cell wall biogenesis/degradation</keyword>
<evidence type="ECO:0000313" key="16">
    <source>
        <dbReference type="RefSeq" id="XP_004486675.2"/>
    </source>
</evidence>
<evidence type="ECO:0000256" key="9">
    <source>
        <dbReference type="ARBA" id="ARBA00023295"/>
    </source>
</evidence>
<dbReference type="GO" id="GO:0071555">
    <property type="term" value="P:cell wall organization"/>
    <property type="evidence" value="ECO:0007669"/>
    <property type="project" value="UniProtKB-KW"/>
</dbReference>
<dbReference type="PANTHER" id="PTHR31375">
    <property type="match status" value="1"/>
</dbReference>
<evidence type="ECO:0000256" key="11">
    <source>
        <dbReference type="ARBA" id="ARBA00034074"/>
    </source>
</evidence>
<evidence type="ECO:0000256" key="4">
    <source>
        <dbReference type="ARBA" id="ARBA00022512"/>
    </source>
</evidence>
<keyword evidence="6 14" id="KW-0732">Signal</keyword>
<reference evidence="15" key="1">
    <citation type="journal article" date="2013" name="Nat. Biotechnol.">
        <title>Draft genome sequence of chickpea (Cicer arietinum) provides a resource for trait improvement.</title>
        <authorList>
            <person name="Varshney R.K."/>
            <person name="Song C."/>
            <person name="Saxena R.K."/>
            <person name="Azam S."/>
            <person name="Yu S."/>
            <person name="Sharpe A.G."/>
            <person name="Cannon S."/>
            <person name="Baek J."/>
            <person name="Rosen B.D."/>
            <person name="Tar'an B."/>
            <person name="Millan T."/>
            <person name="Zhang X."/>
            <person name="Ramsay L.D."/>
            <person name="Iwata A."/>
            <person name="Wang Y."/>
            <person name="Nelson W."/>
            <person name="Farmer A.D."/>
            <person name="Gaur P.M."/>
            <person name="Soderlund C."/>
            <person name="Penmetsa R.V."/>
            <person name="Xu C."/>
            <person name="Bharti A.K."/>
            <person name="He W."/>
            <person name="Winter P."/>
            <person name="Zhao S."/>
            <person name="Hane J.K."/>
            <person name="Carrasquilla-Garcia N."/>
            <person name="Condie J.A."/>
            <person name="Upadhyaya H.D."/>
            <person name="Luo M.C."/>
            <person name="Thudi M."/>
            <person name="Gowda C.L."/>
            <person name="Singh N.P."/>
            <person name="Lichtenzveig J."/>
            <person name="Gali K.K."/>
            <person name="Rubio J."/>
            <person name="Nadarajan N."/>
            <person name="Dolezel J."/>
            <person name="Bansal K.C."/>
            <person name="Xu X."/>
            <person name="Edwards D."/>
            <person name="Zhang G."/>
            <person name="Kahl G."/>
            <person name="Gil J."/>
            <person name="Singh K.B."/>
            <person name="Datta S.K."/>
            <person name="Jackson S.A."/>
            <person name="Wang J."/>
            <person name="Cook D.R."/>
        </authorList>
    </citation>
    <scope>NUCLEOTIDE SEQUENCE [LARGE SCALE GENOMIC DNA]</scope>
    <source>
        <strain evidence="15">cv. CDC Frontier</strain>
    </source>
</reference>
<dbReference type="PROSITE" id="PS00502">
    <property type="entry name" value="POLYGALACTURONASE"/>
    <property type="match status" value="1"/>
</dbReference>
<dbReference type="InterPro" id="IPR006626">
    <property type="entry name" value="PbH1"/>
</dbReference>
<keyword evidence="5" id="KW-0964">Secreted</keyword>
<dbReference type="InterPro" id="IPR012334">
    <property type="entry name" value="Pectin_lyas_fold"/>
</dbReference>
<evidence type="ECO:0000256" key="3">
    <source>
        <dbReference type="ARBA" id="ARBA00012736"/>
    </source>
</evidence>
<comment type="similarity">
    <text evidence="2 13">Belongs to the glycosyl hydrolase 28 family.</text>
</comment>
<keyword evidence="7" id="KW-0677">Repeat</keyword>
<dbReference type="Gene3D" id="2.160.20.10">
    <property type="entry name" value="Single-stranded right-handed beta-helix, Pectin lyase-like"/>
    <property type="match status" value="1"/>
</dbReference>
<comment type="catalytic activity">
    <reaction evidence="11">
        <text>(1,4-alpha-D-galacturonosyl)n+m + H2O = (1,4-alpha-D-galacturonosyl)n + (1,4-alpha-D-galacturonosyl)m.</text>
        <dbReference type="EC" id="3.2.1.15"/>
    </reaction>
</comment>
<dbReference type="Pfam" id="PF00295">
    <property type="entry name" value="Glyco_hydro_28"/>
    <property type="match status" value="1"/>
</dbReference>
<dbReference type="EC" id="3.2.1.15" evidence="3"/>
<evidence type="ECO:0000256" key="12">
    <source>
        <dbReference type="PROSITE-ProRule" id="PRU10052"/>
    </source>
</evidence>
<name>A0A1S2XEE3_CICAR</name>
<feature type="signal peptide" evidence="14">
    <location>
        <begin position="1"/>
        <end position="31"/>
    </location>
</feature>